<dbReference type="RefSeq" id="WP_113807625.1">
    <property type="nucleotide sequence ID" value="NZ_QOCW01000026.1"/>
</dbReference>
<dbReference type="Gene3D" id="2.10.260.10">
    <property type="match status" value="1"/>
</dbReference>
<comment type="caution">
    <text evidence="1">The sequence shown here is derived from an EMBL/GenBank/DDBJ whole genome shotgun (WGS) entry which is preliminary data.</text>
</comment>
<evidence type="ECO:0000313" key="2">
    <source>
        <dbReference type="Proteomes" id="UP000253314"/>
    </source>
</evidence>
<dbReference type="InterPro" id="IPR037914">
    <property type="entry name" value="SpoVT-AbrB_sf"/>
</dbReference>
<dbReference type="OrthoDB" id="582905at2"/>
<evidence type="ECO:0000313" key="1">
    <source>
        <dbReference type="EMBL" id="RBW68023.1"/>
    </source>
</evidence>
<sequence length="79" mass="8981">MKHELTVLGKSLGITLPDYILNEIGVRVGENIYLEVDKKTGDFLIKKKGEHDQPVIEKKKDSLADLLNYTLKALEDKEK</sequence>
<accession>A0A366XV52</accession>
<protein>
    <recommendedName>
        <fullName evidence="3">AbrB family transcriptional regulator</fullName>
    </recommendedName>
</protein>
<dbReference type="EMBL" id="QOCW01000026">
    <property type="protein sequence ID" value="RBW68023.1"/>
    <property type="molecule type" value="Genomic_DNA"/>
</dbReference>
<evidence type="ECO:0008006" key="3">
    <source>
        <dbReference type="Google" id="ProtNLM"/>
    </source>
</evidence>
<name>A0A366XV52_9BACI</name>
<organism evidence="1 2">
    <name type="scientific">Bacillus taeanensis</name>
    <dbReference type="NCBI Taxonomy" id="273032"/>
    <lineage>
        <taxon>Bacteria</taxon>
        <taxon>Bacillati</taxon>
        <taxon>Bacillota</taxon>
        <taxon>Bacilli</taxon>
        <taxon>Bacillales</taxon>
        <taxon>Bacillaceae</taxon>
        <taxon>Bacillus</taxon>
    </lineage>
</organism>
<reference evidence="1 2" key="1">
    <citation type="submission" date="2018-07" db="EMBL/GenBank/DDBJ databases">
        <title>Lottiidibacillus patelloidae gen. nov., sp. nov., isolated from the intestinal tract of a marine limpet and the reclassification of B. taeanensis BH030017T, B. algicola KMM 3737T and B. hwajinpoensis SW-72T as genus Lottiidibacillus.</title>
        <authorList>
            <person name="Liu R."/>
            <person name="Huang Z."/>
        </authorList>
    </citation>
    <scope>NUCLEOTIDE SEQUENCE [LARGE SCALE GENOMIC DNA]</scope>
    <source>
        <strain evidence="1 2">BH030017</strain>
    </source>
</reference>
<dbReference type="Proteomes" id="UP000253314">
    <property type="component" value="Unassembled WGS sequence"/>
</dbReference>
<dbReference type="SUPFAM" id="SSF89447">
    <property type="entry name" value="AbrB/MazE/MraZ-like"/>
    <property type="match status" value="1"/>
</dbReference>
<proteinExistence type="predicted"/>
<dbReference type="AlphaFoldDB" id="A0A366XV52"/>
<gene>
    <name evidence="1" type="ORF">DS031_18980</name>
</gene>
<keyword evidence="2" id="KW-1185">Reference proteome</keyword>